<reference evidence="1" key="1">
    <citation type="journal article" date="2020" name="mSystems">
        <title>Genome- and Community-Level Interaction Insights into Carbon Utilization and Element Cycling Functions of Hydrothermarchaeota in Hydrothermal Sediment.</title>
        <authorList>
            <person name="Zhou Z."/>
            <person name="Liu Y."/>
            <person name="Xu W."/>
            <person name="Pan J."/>
            <person name="Luo Z.H."/>
            <person name="Li M."/>
        </authorList>
    </citation>
    <scope>NUCLEOTIDE SEQUENCE [LARGE SCALE GENOMIC DNA]</scope>
    <source>
        <strain evidence="1">SpSt-1224</strain>
    </source>
</reference>
<gene>
    <name evidence="1" type="ORF">ENN98_07950</name>
</gene>
<dbReference type="Proteomes" id="UP000885986">
    <property type="component" value="Unassembled WGS sequence"/>
</dbReference>
<protein>
    <submittedName>
        <fullName evidence="1">Uncharacterized protein</fullName>
    </submittedName>
</protein>
<dbReference type="AlphaFoldDB" id="A0A7C2TH88"/>
<sequence>MLALLVDQIQQLACPLFRAALQTCKRKYHLWRQIRSCHDFSAAGFMAAVLGAIIDNVKVYLPDKS</sequence>
<proteinExistence type="predicted"/>
<organism evidence="1">
    <name type="scientific">Desulfurivibrio alkaliphilus</name>
    <dbReference type="NCBI Taxonomy" id="427923"/>
    <lineage>
        <taxon>Bacteria</taxon>
        <taxon>Pseudomonadati</taxon>
        <taxon>Thermodesulfobacteriota</taxon>
        <taxon>Desulfobulbia</taxon>
        <taxon>Desulfobulbales</taxon>
        <taxon>Desulfobulbaceae</taxon>
        <taxon>Desulfurivibrio</taxon>
    </lineage>
</organism>
<evidence type="ECO:0000313" key="1">
    <source>
        <dbReference type="EMBL" id="HET98600.1"/>
    </source>
</evidence>
<name>A0A7C2TH88_9BACT</name>
<comment type="caution">
    <text evidence="1">The sequence shown here is derived from an EMBL/GenBank/DDBJ whole genome shotgun (WGS) entry which is preliminary data.</text>
</comment>
<dbReference type="EMBL" id="DSDS01000179">
    <property type="protein sequence ID" value="HET98600.1"/>
    <property type="molecule type" value="Genomic_DNA"/>
</dbReference>
<accession>A0A7C2TH88</accession>